<dbReference type="Proteomes" id="UP000825935">
    <property type="component" value="Chromosome 19"/>
</dbReference>
<dbReference type="EMBL" id="CM035424">
    <property type="protein sequence ID" value="KAH7351720.1"/>
    <property type="molecule type" value="Genomic_DNA"/>
</dbReference>
<keyword evidence="3" id="KW-1185">Reference proteome</keyword>
<sequence length="355" mass="38853">MHAILRIQRLVMPLPESRANILASFSTRWCPPRTIPLRTFATILVTISQIPQVQHVHAIPTFVKGYVPAFAAASEPLSSLCMPLYGITASLNLRTIFLIDRLPSLLSIKASWDALAFSLCAPHASLLAHSLDDSFAEDEAIIATFLKALGPLDVCHIDPLPPTNQECSTEQTPTSTMQTPASITDKSATLTTDAVATIYTIVINGFVTTHLKNTQQRDVLAITNHLPLHIVWYGNCMPSHTTALSSPFHDTTVFISLLAADRESTSYPPAIGDLNTHPHTRTSHGALLLSADYYKWPCGPMRWKLLYIAILALVVTASSPFACAVPISSNQGGSFFTPDKVHYNLRTNVYCPCDY</sequence>
<evidence type="ECO:0000313" key="2">
    <source>
        <dbReference type="EMBL" id="KAH7351720.1"/>
    </source>
</evidence>
<gene>
    <name evidence="2" type="ORF">KP509_19G011700</name>
</gene>
<proteinExistence type="predicted"/>
<keyword evidence="1" id="KW-0812">Transmembrane</keyword>
<organism evidence="2 3">
    <name type="scientific">Ceratopteris richardii</name>
    <name type="common">Triangle waterfern</name>
    <dbReference type="NCBI Taxonomy" id="49495"/>
    <lineage>
        <taxon>Eukaryota</taxon>
        <taxon>Viridiplantae</taxon>
        <taxon>Streptophyta</taxon>
        <taxon>Embryophyta</taxon>
        <taxon>Tracheophyta</taxon>
        <taxon>Polypodiopsida</taxon>
        <taxon>Polypodiidae</taxon>
        <taxon>Polypodiales</taxon>
        <taxon>Pteridineae</taxon>
        <taxon>Pteridaceae</taxon>
        <taxon>Parkerioideae</taxon>
        <taxon>Ceratopteris</taxon>
    </lineage>
</organism>
<dbReference type="AlphaFoldDB" id="A0A8T2SI34"/>
<keyword evidence="1" id="KW-1133">Transmembrane helix</keyword>
<evidence type="ECO:0000256" key="1">
    <source>
        <dbReference type="SAM" id="Phobius"/>
    </source>
</evidence>
<accession>A0A8T2SI34</accession>
<evidence type="ECO:0000313" key="3">
    <source>
        <dbReference type="Proteomes" id="UP000825935"/>
    </source>
</evidence>
<reference evidence="2" key="1">
    <citation type="submission" date="2021-08" db="EMBL/GenBank/DDBJ databases">
        <title>WGS assembly of Ceratopteris richardii.</title>
        <authorList>
            <person name="Marchant D.B."/>
            <person name="Chen G."/>
            <person name="Jenkins J."/>
            <person name="Shu S."/>
            <person name="Leebens-Mack J."/>
            <person name="Grimwood J."/>
            <person name="Schmutz J."/>
            <person name="Soltis P."/>
            <person name="Soltis D."/>
            <person name="Chen Z.-H."/>
        </authorList>
    </citation>
    <scope>NUCLEOTIDE SEQUENCE</scope>
    <source>
        <strain evidence="2">Whitten #5841</strain>
        <tissue evidence="2">Leaf</tissue>
    </source>
</reference>
<comment type="caution">
    <text evidence="2">The sequence shown here is derived from an EMBL/GenBank/DDBJ whole genome shotgun (WGS) entry which is preliminary data.</text>
</comment>
<feature type="transmembrane region" description="Helical" evidence="1">
    <location>
        <begin position="305"/>
        <end position="327"/>
    </location>
</feature>
<protein>
    <submittedName>
        <fullName evidence="2">Uncharacterized protein</fullName>
    </submittedName>
</protein>
<keyword evidence="1" id="KW-0472">Membrane</keyword>
<name>A0A8T2SI34_CERRI</name>